<dbReference type="Pfam" id="PF03992">
    <property type="entry name" value="ABM"/>
    <property type="match status" value="1"/>
</dbReference>
<dbReference type="AlphaFoldDB" id="Q9X5D6"/>
<dbReference type="SUPFAM" id="SSF54909">
    <property type="entry name" value="Dimeric alpha+beta barrel"/>
    <property type="match status" value="1"/>
</dbReference>
<dbReference type="InterPro" id="IPR050744">
    <property type="entry name" value="AI-2_Isomerase_LsrG"/>
</dbReference>
<dbReference type="PANTHER" id="PTHR33336:SF3">
    <property type="entry name" value="ABM DOMAIN-CONTAINING PROTEIN"/>
    <property type="match status" value="1"/>
</dbReference>
<dbReference type="InterPro" id="IPR007138">
    <property type="entry name" value="ABM_dom"/>
</dbReference>
<dbReference type="PROSITE" id="PS51725">
    <property type="entry name" value="ABM"/>
    <property type="match status" value="1"/>
</dbReference>
<dbReference type="GO" id="GO:0003824">
    <property type="term" value="F:catalytic activity"/>
    <property type="evidence" value="ECO:0007669"/>
    <property type="project" value="TreeGrafter"/>
</dbReference>
<feature type="domain" description="ABM" evidence="1">
    <location>
        <begin position="7"/>
        <end position="95"/>
    </location>
</feature>
<name>Q9X5D6_ZYMMB</name>
<evidence type="ECO:0000259" key="1">
    <source>
        <dbReference type="PROSITE" id="PS51725"/>
    </source>
</evidence>
<sequence length="102" mass="11891">MNMTAEFDITTILTAKADQQEALQQALLHYADQSKTEEGYLAFHIGYDKSQPPRFILNERWQDHAAFFAHEKSDIFQDFASMFKRFLEKPLLSVFSVPLMED</sequence>
<accession>Q9X5D6</accession>
<dbReference type="PANTHER" id="PTHR33336">
    <property type="entry name" value="QUINOL MONOOXYGENASE YGIN-RELATED"/>
    <property type="match status" value="1"/>
</dbReference>
<dbReference type="Gene3D" id="3.30.70.100">
    <property type="match status" value="1"/>
</dbReference>
<protein>
    <recommendedName>
        <fullName evidence="1">ABM domain-containing protein</fullName>
    </recommendedName>
</protein>
<dbReference type="InterPro" id="IPR011008">
    <property type="entry name" value="Dimeric_a/b-barrel"/>
</dbReference>
<dbReference type="EMBL" id="AF124757">
    <property type="protein sequence ID" value="AAD29643.1"/>
    <property type="molecule type" value="Genomic_DNA"/>
</dbReference>
<reference evidence="2" key="1">
    <citation type="submission" date="1999-01" db="EMBL/GenBank/DDBJ databases">
        <title>Sequence analysis of 43D2 fosmid clone of Zymomonas mobilis ZM4.</title>
        <authorList>
            <person name="Lee H.J."/>
            <person name="Kang H.S."/>
        </authorList>
    </citation>
    <scope>NUCLEOTIDE SEQUENCE</scope>
    <source>
        <strain evidence="2">ZM4</strain>
    </source>
</reference>
<evidence type="ECO:0000313" key="2">
    <source>
        <dbReference type="EMBL" id="AAD29643.1"/>
    </source>
</evidence>
<organism evidence="2">
    <name type="scientific">Zymomonas mobilis</name>
    <dbReference type="NCBI Taxonomy" id="542"/>
    <lineage>
        <taxon>Bacteria</taxon>
        <taxon>Pseudomonadati</taxon>
        <taxon>Pseudomonadota</taxon>
        <taxon>Alphaproteobacteria</taxon>
        <taxon>Sphingomonadales</taxon>
        <taxon>Zymomonadaceae</taxon>
        <taxon>Zymomonas</taxon>
    </lineage>
</organism>
<proteinExistence type="predicted"/>